<dbReference type="AlphaFoldDB" id="A0A9N7YW97"/>
<dbReference type="EMBL" id="CADEAL010002813">
    <property type="protein sequence ID" value="CAB1442282.1"/>
    <property type="molecule type" value="Genomic_DNA"/>
</dbReference>
<sequence length="108" mass="11304">MSEGGEGGKDGERVAYAVEDKSQRENERQRGGASPSVSPLHTWLSCHSCSSLPVTPFLSSPHSGLTVAAHNDGPVLPPVCQPFTCILATTSPLAPVLHAEQANKMPGE</sequence>
<protein>
    <submittedName>
        <fullName evidence="2">Uncharacterized protein</fullName>
    </submittedName>
</protein>
<gene>
    <name evidence="2" type="ORF">PLEPLA_LOCUS29963</name>
</gene>
<evidence type="ECO:0000313" key="2">
    <source>
        <dbReference type="EMBL" id="CAB1442282.1"/>
    </source>
</evidence>
<keyword evidence="3" id="KW-1185">Reference proteome</keyword>
<evidence type="ECO:0000313" key="3">
    <source>
        <dbReference type="Proteomes" id="UP001153269"/>
    </source>
</evidence>
<evidence type="ECO:0000256" key="1">
    <source>
        <dbReference type="SAM" id="MobiDB-lite"/>
    </source>
</evidence>
<feature type="compositionally biased region" description="Basic and acidic residues" evidence="1">
    <location>
        <begin position="1"/>
        <end position="30"/>
    </location>
</feature>
<accession>A0A9N7YW97</accession>
<comment type="caution">
    <text evidence="2">The sequence shown here is derived from an EMBL/GenBank/DDBJ whole genome shotgun (WGS) entry which is preliminary data.</text>
</comment>
<reference evidence="2" key="1">
    <citation type="submission" date="2020-03" db="EMBL/GenBank/DDBJ databases">
        <authorList>
            <person name="Weist P."/>
        </authorList>
    </citation>
    <scope>NUCLEOTIDE SEQUENCE</scope>
</reference>
<dbReference type="Proteomes" id="UP001153269">
    <property type="component" value="Unassembled WGS sequence"/>
</dbReference>
<proteinExistence type="predicted"/>
<feature type="region of interest" description="Disordered" evidence="1">
    <location>
        <begin position="1"/>
        <end position="38"/>
    </location>
</feature>
<organism evidence="2 3">
    <name type="scientific">Pleuronectes platessa</name>
    <name type="common">European plaice</name>
    <dbReference type="NCBI Taxonomy" id="8262"/>
    <lineage>
        <taxon>Eukaryota</taxon>
        <taxon>Metazoa</taxon>
        <taxon>Chordata</taxon>
        <taxon>Craniata</taxon>
        <taxon>Vertebrata</taxon>
        <taxon>Euteleostomi</taxon>
        <taxon>Actinopterygii</taxon>
        <taxon>Neopterygii</taxon>
        <taxon>Teleostei</taxon>
        <taxon>Neoteleostei</taxon>
        <taxon>Acanthomorphata</taxon>
        <taxon>Carangaria</taxon>
        <taxon>Pleuronectiformes</taxon>
        <taxon>Pleuronectoidei</taxon>
        <taxon>Pleuronectidae</taxon>
        <taxon>Pleuronectes</taxon>
    </lineage>
</organism>
<name>A0A9N7YW97_PLEPL</name>